<sequence length="96" mass="10761">MSVVCYFLSYNLRPDDPIVIIYQLDELCVCFAMGRGLTLLSRTESKHPVLRYVKVESGAVVHVGIRDIIVIVERRKTALTTIVNTTTTKAETETST</sequence>
<comment type="caution">
    <text evidence="1">The sequence shown here is derived from an EMBL/GenBank/DDBJ whole genome shotgun (WGS) entry which is preliminary data.</text>
</comment>
<name>A0AA91A116_9BACT</name>
<dbReference type="Proteomes" id="UP001209168">
    <property type="component" value="Unassembled WGS sequence"/>
</dbReference>
<dbReference type="EMBL" id="JAPDVH010000001">
    <property type="protein sequence ID" value="MCW4155111.1"/>
    <property type="molecule type" value="Genomic_DNA"/>
</dbReference>
<dbReference type="AlphaFoldDB" id="A0AA91A116"/>
<protein>
    <submittedName>
        <fullName evidence="1">Uncharacterized protein</fullName>
    </submittedName>
</protein>
<evidence type="ECO:0000313" key="2">
    <source>
        <dbReference type="Proteomes" id="UP001209168"/>
    </source>
</evidence>
<gene>
    <name evidence="1" type="ORF">ONT23_06040</name>
</gene>
<evidence type="ECO:0000313" key="1">
    <source>
        <dbReference type="EMBL" id="MCW4155111.1"/>
    </source>
</evidence>
<dbReference type="RefSeq" id="WP_153104075.1">
    <property type="nucleotide sequence ID" value="NZ_JAPDVH010000001.1"/>
</dbReference>
<reference evidence="1" key="1">
    <citation type="submission" date="2022-11" db="EMBL/GenBank/DDBJ databases">
        <title>Genomic repertoires linked with pathogenic potency of arthritogenic Prevotella copri isolated from the gut of rheumatoid arthritis patients.</title>
        <authorList>
            <person name="Nii T."/>
            <person name="Maeda Y."/>
            <person name="Motooka D."/>
            <person name="Naito M."/>
            <person name="Matsumoto Y."/>
            <person name="Ogawa T."/>
            <person name="Oguro-Igashira E."/>
            <person name="Kishikawa T."/>
            <person name="Yamashita M."/>
            <person name="Koizumi S."/>
            <person name="Kurakawa T."/>
            <person name="Okumura R."/>
            <person name="Kayama H."/>
            <person name="Murakami M."/>
            <person name="Sakaguchi T."/>
            <person name="Das B."/>
            <person name="Nakamura S."/>
            <person name="Okada Y."/>
            <person name="Kumanogoh A."/>
            <person name="Takeda K."/>
        </authorList>
    </citation>
    <scope>NUCLEOTIDE SEQUENCE</scope>
    <source>
        <strain evidence="1">H012_8</strain>
    </source>
</reference>
<proteinExistence type="predicted"/>
<organism evidence="1 2">
    <name type="scientific">Segatella copri</name>
    <dbReference type="NCBI Taxonomy" id="165179"/>
    <lineage>
        <taxon>Bacteria</taxon>
        <taxon>Pseudomonadati</taxon>
        <taxon>Bacteroidota</taxon>
        <taxon>Bacteroidia</taxon>
        <taxon>Bacteroidales</taxon>
        <taxon>Prevotellaceae</taxon>
        <taxon>Segatella</taxon>
    </lineage>
</organism>
<accession>A0AA91A116</accession>